<dbReference type="Proteomes" id="UP000510682">
    <property type="component" value="Chromosome"/>
</dbReference>
<reference evidence="1" key="1">
    <citation type="submission" date="2020-07" db="EMBL/GenBank/DDBJ databases">
        <title>Description of Mycobacterium gordonae subsp. intergordonae subsp.nov. and Mycobacterium gordonae subsp. gordonae subsp. nov.</title>
        <authorList>
            <person name="Huang H."/>
        </authorList>
    </citation>
    <scope>NUCLEOTIDE SEQUENCE [LARGE SCALE GENOMIC DNA]</scope>
    <source>
        <strain evidence="1">24T</strain>
    </source>
</reference>
<proteinExistence type="predicted"/>
<protein>
    <submittedName>
        <fullName evidence="1">Peptidoglycan-binding protein</fullName>
    </submittedName>
</protein>
<evidence type="ECO:0000313" key="2">
    <source>
        <dbReference type="Proteomes" id="UP000510682"/>
    </source>
</evidence>
<dbReference type="AlphaFoldDB" id="A0A7D6IWS1"/>
<evidence type="ECO:0000313" key="1">
    <source>
        <dbReference type="EMBL" id="QLL10259.1"/>
    </source>
</evidence>
<dbReference type="KEGG" id="mgor:H0P51_15935"/>
<sequence length="350" mass="38376">MMQINGVWVGWGLGDHSAHDLTVQQAKKYMRAAFRSYAGSLRDTNIFDQQMQDTVTEMQKRLVADGALTPGQFVVGVLDLPTEYAMGFRRRPTGVQPVFFTVEGHMSNMFAGPVADTATRLEAEGHCHHQPIGYNNGAIPFDNASGVEELARLVGSTTMDNGVPFPAGTPWGLGIYSQGAIIGSMFWSQYLQPGQPLDWRAADLKGVLAYANPWREKNQVAEWAVPGGPDKNTQGLSDQRLTNTPTFWKEVCRHGDIFAENSDDEEGQIKTAVYTAVMGNFFLGPYSILAKLTAALQKPGAELEPIVTSIYSGFVFLISNPNPHYAPFIVDGGLDFMRRRLTGQDAVPIV</sequence>
<keyword evidence="2" id="KW-1185">Reference proteome</keyword>
<dbReference type="EMBL" id="CP059165">
    <property type="protein sequence ID" value="QLL10259.1"/>
    <property type="molecule type" value="Genomic_DNA"/>
</dbReference>
<dbReference type="InterPro" id="IPR041855">
    <property type="entry name" value="Lysin_B_C_ter"/>
</dbReference>
<reference evidence="1" key="2">
    <citation type="submission" date="2020-07" db="EMBL/GenBank/DDBJ databases">
        <authorList>
            <person name="Yu X."/>
        </authorList>
    </citation>
    <scope>NUCLEOTIDE SEQUENCE [LARGE SCALE GENOMIC DNA]</scope>
    <source>
        <strain evidence="1">24T</strain>
    </source>
</reference>
<name>A0A7D6IWS1_9MYCO</name>
<dbReference type="Gene3D" id="3.40.50.1820">
    <property type="entry name" value="alpha/beta hydrolase"/>
    <property type="match status" value="1"/>
</dbReference>
<gene>
    <name evidence="1" type="ORF">H0P51_15935</name>
</gene>
<organism evidence="1 2">
    <name type="scientific">Mycobacterium vicinigordonae</name>
    <dbReference type="NCBI Taxonomy" id="1719132"/>
    <lineage>
        <taxon>Bacteria</taxon>
        <taxon>Bacillati</taxon>
        <taxon>Actinomycetota</taxon>
        <taxon>Actinomycetes</taxon>
        <taxon>Mycobacteriales</taxon>
        <taxon>Mycobacteriaceae</taxon>
        <taxon>Mycobacterium</taxon>
    </lineage>
</organism>
<accession>A0A7D6IWS1</accession>
<dbReference type="Gene3D" id="1.10.10.1120">
    <property type="entry name" value="Lysin B, C-terminal linker domain"/>
    <property type="match status" value="1"/>
</dbReference>
<dbReference type="SUPFAM" id="SSF53474">
    <property type="entry name" value="alpha/beta-Hydrolases"/>
    <property type="match status" value="1"/>
</dbReference>
<dbReference type="InterPro" id="IPR029058">
    <property type="entry name" value="AB_hydrolase_fold"/>
</dbReference>